<gene>
    <name evidence="5" type="ORF">E2I14_12045</name>
</gene>
<evidence type="ECO:0000256" key="3">
    <source>
        <dbReference type="PIRSR" id="PIRSR600183-50"/>
    </source>
</evidence>
<reference evidence="5 6" key="1">
    <citation type="submission" date="2019-03" db="EMBL/GenBank/DDBJ databases">
        <title>Sapientia aquatica gen. nov., sp. nov., isolated from a crater lake.</title>
        <authorList>
            <person name="Felfoldi T."/>
            <person name="Szabo A."/>
            <person name="Toth E."/>
            <person name="Schumann P."/>
            <person name="Keki Z."/>
            <person name="Marialigeti K."/>
            <person name="Mathe I."/>
        </authorList>
    </citation>
    <scope>NUCLEOTIDE SEQUENCE [LARGE SCALE GENOMIC DNA]</scope>
    <source>
        <strain evidence="5 6">SA-152</strain>
    </source>
</reference>
<dbReference type="InterPro" id="IPR022644">
    <property type="entry name" value="De-COase2_N"/>
</dbReference>
<dbReference type="PRINTS" id="PR01182">
    <property type="entry name" value="ORNDCRBXLASE"/>
</dbReference>
<sequence>MQTKKPEHAPQTQFAVADNCLLVGGIPLPRVVHRAGATPLYAYDRALLSARVQVLKQVCPTELRINYSLKANPYPALVQHMASLVDGFDVASSAEMQTALSTGIDAGHISFTGPGKTDAELRQAIAAGVMIHVESTNELRRIDQLSRELGYLAQVMLRINPDFELKSSGLKMAGGAKQFGIDVEQIPAVLKALADMTIQCVGFHIYAGSQNLNAAAINETLTKSCELAISLAQIAIGAQRHWVRRINLGGGFGIPYFPGDTPLDIAAIGQHLQDCVAKLQKTIPHVETEIELGRYLVGEAGIYVTRVIDKKFSRGQCFLVTDGGMNHHLAASGNLGQVIRKNYPVIVGNKVKVESEQPASVVGPLCTPLDLLADQMPLSHAEVGDFIVVFQSGAYGASASPANFLSRPAAVEVLV</sequence>
<comment type="caution">
    <text evidence="5">The sequence shown here is derived from an EMBL/GenBank/DDBJ whole genome shotgun (WGS) entry which is preliminary data.</text>
</comment>
<dbReference type="PANTHER" id="PTHR43727:SF2">
    <property type="entry name" value="GROUP IV DECARBOXYLASE"/>
    <property type="match status" value="1"/>
</dbReference>
<dbReference type="Gene3D" id="2.40.37.10">
    <property type="entry name" value="Lyase, Ornithine Decarboxylase, Chain A, domain 1"/>
    <property type="match status" value="1"/>
</dbReference>
<dbReference type="InterPro" id="IPR000183">
    <property type="entry name" value="Orn/DAP/Arg_de-COase"/>
</dbReference>
<dbReference type="RefSeq" id="WP_133328786.1">
    <property type="nucleotide sequence ID" value="NZ_SMYL01000005.1"/>
</dbReference>
<evidence type="ECO:0000313" key="6">
    <source>
        <dbReference type="Proteomes" id="UP000294829"/>
    </source>
</evidence>
<evidence type="ECO:0000313" key="5">
    <source>
        <dbReference type="EMBL" id="TDK65664.1"/>
    </source>
</evidence>
<dbReference type="OrthoDB" id="9802147at2"/>
<protein>
    <submittedName>
        <fullName evidence="5">Pyridoxal-dependent decarboxylase, exosortase A system-associated</fullName>
    </submittedName>
</protein>
<comment type="cofactor">
    <cofactor evidence="1 3">
        <name>pyridoxal 5'-phosphate</name>
        <dbReference type="ChEBI" id="CHEBI:597326"/>
    </cofactor>
</comment>
<accession>A0A4R5W180</accession>
<dbReference type="SUPFAM" id="SSF50621">
    <property type="entry name" value="Alanine racemase C-terminal domain-like"/>
    <property type="match status" value="1"/>
</dbReference>
<evidence type="ECO:0000256" key="2">
    <source>
        <dbReference type="ARBA" id="ARBA00022898"/>
    </source>
</evidence>
<dbReference type="InterPro" id="IPR029066">
    <property type="entry name" value="PLP-binding_barrel"/>
</dbReference>
<evidence type="ECO:0000259" key="4">
    <source>
        <dbReference type="Pfam" id="PF02784"/>
    </source>
</evidence>
<name>A0A4R5W180_9BURK</name>
<evidence type="ECO:0000256" key="1">
    <source>
        <dbReference type="ARBA" id="ARBA00001933"/>
    </source>
</evidence>
<dbReference type="PANTHER" id="PTHR43727">
    <property type="entry name" value="DIAMINOPIMELATE DECARBOXYLASE"/>
    <property type="match status" value="1"/>
</dbReference>
<feature type="domain" description="Orn/DAP/Arg decarboxylase 2 N-terminal" evidence="4">
    <location>
        <begin position="49"/>
        <end position="297"/>
    </location>
</feature>
<dbReference type="InterPro" id="IPR022657">
    <property type="entry name" value="De-COase2_CS"/>
</dbReference>
<dbReference type="PRINTS" id="PR01179">
    <property type="entry name" value="ODADCRBXLASE"/>
</dbReference>
<dbReference type="InterPro" id="IPR017530">
    <property type="entry name" value="DCO2ase_PEP1"/>
</dbReference>
<dbReference type="NCBIfam" id="TIGR03099">
    <property type="entry name" value="dCO2ase_PEP1"/>
    <property type="match status" value="1"/>
</dbReference>
<proteinExistence type="predicted"/>
<dbReference type="Gene3D" id="3.20.20.10">
    <property type="entry name" value="Alanine racemase"/>
    <property type="match status" value="1"/>
</dbReference>
<feature type="modified residue" description="N6-(pyridoxal phosphate)lysine" evidence="3">
    <location>
        <position position="70"/>
    </location>
</feature>
<feature type="active site" description="Proton donor" evidence="3">
    <location>
        <position position="366"/>
    </location>
</feature>
<dbReference type="PROSITE" id="PS00879">
    <property type="entry name" value="ODR_DC_2_2"/>
    <property type="match status" value="1"/>
</dbReference>
<dbReference type="SUPFAM" id="SSF51419">
    <property type="entry name" value="PLP-binding barrel"/>
    <property type="match status" value="1"/>
</dbReference>
<dbReference type="InterPro" id="IPR009006">
    <property type="entry name" value="Ala_racemase/Decarboxylase_C"/>
</dbReference>
<dbReference type="CDD" id="cd06839">
    <property type="entry name" value="PLPDE_III_Btrk_like"/>
    <property type="match status" value="1"/>
</dbReference>
<dbReference type="AlphaFoldDB" id="A0A4R5W180"/>
<dbReference type="GO" id="GO:0006596">
    <property type="term" value="P:polyamine biosynthetic process"/>
    <property type="evidence" value="ECO:0007669"/>
    <property type="project" value="InterPro"/>
</dbReference>
<keyword evidence="2 3" id="KW-0663">Pyridoxal phosphate</keyword>
<dbReference type="GO" id="GO:0009089">
    <property type="term" value="P:lysine biosynthetic process via diaminopimelate"/>
    <property type="evidence" value="ECO:0007669"/>
    <property type="project" value="TreeGrafter"/>
</dbReference>
<keyword evidence="6" id="KW-1185">Reference proteome</keyword>
<organism evidence="5 6">
    <name type="scientific">Sapientia aquatica</name>
    <dbReference type="NCBI Taxonomy" id="1549640"/>
    <lineage>
        <taxon>Bacteria</taxon>
        <taxon>Pseudomonadati</taxon>
        <taxon>Pseudomonadota</taxon>
        <taxon>Betaproteobacteria</taxon>
        <taxon>Burkholderiales</taxon>
        <taxon>Oxalobacteraceae</taxon>
        <taxon>Sapientia</taxon>
    </lineage>
</organism>
<dbReference type="GO" id="GO:0008836">
    <property type="term" value="F:diaminopimelate decarboxylase activity"/>
    <property type="evidence" value="ECO:0007669"/>
    <property type="project" value="TreeGrafter"/>
</dbReference>
<dbReference type="EMBL" id="SMYL01000005">
    <property type="protein sequence ID" value="TDK65664.1"/>
    <property type="molecule type" value="Genomic_DNA"/>
</dbReference>
<dbReference type="InterPro" id="IPR002433">
    <property type="entry name" value="Orn_de-COase"/>
</dbReference>
<dbReference type="Proteomes" id="UP000294829">
    <property type="component" value="Unassembled WGS sequence"/>
</dbReference>
<dbReference type="Pfam" id="PF02784">
    <property type="entry name" value="Orn_Arg_deC_N"/>
    <property type="match status" value="1"/>
</dbReference>